<dbReference type="OrthoDB" id="3441168at2"/>
<protein>
    <submittedName>
        <fullName evidence="1">Uncharacterized protein</fullName>
    </submittedName>
</protein>
<dbReference type="InterPro" id="IPR049807">
    <property type="entry name" value="DpdD-like"/>
</dbReference>
<proteinExistence type="predicted"/>
<evidence type="ECO:0000313" key="1">
    <source>
        <dbReference type="EMBL" id="PRX98007.1"/>
    </source>
</evidence>
<organism evidence="1 2">
    <name type="scientific">Allonocardiopsis opalescens</name>
    <dbReference type="NCBI Taxonomy" id="1144618"/>
    <lineage>
        <taxon>Bacteria</taxon>
        <taxon>Bacillati</taxon>
        <taxon>Actinomycetota</taxon>
        <taxon>Actinomycetes</taxon>
        <taxon>Streptosporangiales</taxon>
        <taxon>Allonocardiopsis</taxon>
    </lineage>
</organism>
<dbReference type="RefSeq" id="WP_106247897.1">
    <property type="nucleotide sequence ID" value="NZ_PVZC01000005.1"/>
</dbReference>
<name>A0A2T0Q2I3_9ACTN</name>
<accession>A0A2T0Q2I3</accession>
<evidence type="ECO:0000313" key="2">
    <source>
        <dbReference type="Proteomes" id="UP000237846"/>
    </source>
</evidence>
<dbReference type="Proteomes" id="UP000237846">
    <property type="component" value="Unassembled WGS sequence"/>
</dbReference>
<comment type="caution">
    <text evidence="1">The sequence shown here is derived from an EMBL/GenBank/DDBJ whole genome shotgun (WGS) entry which is preliminary data.</text>
</comment>
<gene>
    <name evidence="1" type="ORF">CLV72_105360</name>
</gene>
<dbReference type="AlphaFoldDB" id="A0A2T0Q2I3"/>
<dbReference type="EMBL" id="PVZC01000005">
    <property type="protein sequence ID" value="PRX98007.1"/>
    <property type="molecule type" value="Genomic_DNA"/>
</dbReference>
<reference evidence="1 2" key="1">
    <citation type="submission" date="2018-03" db="EMBL/GenBank/DDBJ databases">
        <title>Genomic Encyclopedia of Archaeal and Bacterial Type Strains, Phase II (KMG-II): from individual species to whole genera.</title>
        <authorList>
            <person name="Goeker M."/>
        </authorList>
    </citation>
    <scope>NUCLEOTIDE SEQUENCE [LARGE SCALE GENOMIC DNA]</scope>
    <source>
        <strain evidence="1 2">DSM 45601</strain>
    </source>
</reference>
<keyword evidence="2" id="KW-1185">Reference proteome</keyword>
<sequence>MNRADALRQALGDTVRFGPMRERIEVLFETEARAWTQRPDGWMVIPLERKPAGFYLVSTDREGQRRGQEVLDAFLGPATAVLEPQTMSSDDGGADGILHSIGIRHLSYLRRTTESMDDMLERIEDAVATVDGKDARPRPVRPSHVDLLRDFRLALLGHNGRAAERALENLRLTGRLSAENLRFLDVELLGRLERWKELQALPYLQEMLRARRPRAVNEILLQMLWWTELAERCIGGQSADEVYAQVELGARFGTLLNAVDIPITEAGRSVAIVTATAQGDRGRVERLLGAVAVDGERERLERLAAGADTVAHVSAVHSIQDLFDQAQYGAVTRAFLEAPDPAAADLAVQAVLEAGEANESAPAVLSAVRGFEAEGRLRPNRRLQRDLSELDRLVDGTCGGWVEWSARLARERWPDADHVLRSQHTQWAGLETLSEPDLQHLANQVLAAWGGDNKEQVKRALDVLCRSVAEAVDTMRSDAFFDTVLILLADQPNLSEPVRDAYLLLVKRFLACGPAESDYQERLSETSRLWTLIASPAAVDWGLSLVDVLLYAPCPEPAARLAVISEVLGTCQSFEQRLSARQQLELEVLGDEAGVPVRRAPTDTSDAGSVWKRLDGAVVGLYSLQPRAQALLANRLSRLCHPKKIDVNSDKVATASLRALAERADYLIVDIWHAKHAATDAIDEVRPKSEQIMPRGQGITGLVQALEEHLSATDGAAHAVRR</sequence>
<dbReference type="NCBIfam" id="NF041061">
    <property type="entry name" value="DpdD"/>
    <property type="match status" value="1"/>
</dbReference>